<dbReference type="Proteomes" id="UP000034866">
    <property type="component" value="Chromosome"/>
</dbReference>
<dbReference type="RefSeq" id="WP_046975394.1">
    <property type="nucleotide sequence ID" value="NZ_CP011104.1"/>
</dbReference>
<sequence>MNATQKAFPLEINLPQQAAGQIVNTLPTGDVIVEYQQRGWQCSVAVSCLLMPQIGDEVLICGDDSQRLWVLAVLSRADEQQPVTLSVPGDLHIAPQGELMLHSAEQISIDSQSVQITAQQSDCHITHMRYSGDELTAWVNVACLLGRRVEALWKTVVQISQRVLRKVEQTEHVRVGQLDCQARDYVRLHARNTIITSQAVTKVDSEQIHIG</sequence>
<organism evidence="1 2">
    <name type="scientific">Photorhabdus thracensis</name>
    <dbReference type="NCBI Taxonomy" id="230089"/>
    <lineage>
        <taxon>Bacteria</taxon>
        <taxon>Pseudomonadati</taxon>
        <taxon>Pseudomonadota</taxon>
        <taxon>Gammaproteobacteria</taxon>
        <taxon>Enterobacterales</taxon>
        <taxon>Morganellaceae</taxon>
        <taxon>Photorhabdus</taxon>
    </lineage>
</organism>
<keyword evidence="2" id="KW-1185">Reference proteome</keyword>
<protein>
    <recommendedName>
        <fullName evidence="3">DUF3540 domain-containing protein</fullName>
    </recommendedName>
</protein>
<dbReference type="Pfam" id="PF12059">
    <property type="entry name" value="DUF3540"/>
    <property type="match status" value="1"/>
</dbReference>
<dbReference type="EMBL" id="CP011104">
    <property type="protein sequence ID" value="AKH64268.1"/>
    <property type="molecule type" value="Genomic_DNA"/>
</dbReference>
<gene>
    <name evidence="1" type="ORF">VY86_14005</name>
</gene>
<dbReference type="OrthoDB" id="6119047at2"/>
<dbReference type="STRING" id="230089.VY86_14005"/>
<dbReference type="PATRIC" id="fig|230089.6.peg.3151"/>
<proteinExistence type="predicted"/>
<reference evidence="2" key="2">
    <citation type="submission" date="2015-03" db="EMBL/GenBank/DDBJ databases">
        <title>Genome sequence of Azospirillum thiophilum strain DSM 21654T.</title>
        <authorList>
            <person name="Kwak Y."/>
            <person name="Shin J.-H."/>
        </authorList>
    </citation>
    <scope>NUCLEOTIDE SEQUENCE [LARGE SCALE GENOMIC DNA]</scope>
    <source>
        <strain evidence="2">DSM 15199</strain>
    </source>
</reference>
<dbReference type="KEGG" id="ptt:VY86_14005"/>
<evidence type="ECO:0000313" key="1">
    <source>
        <dbReference type="EMBL" id="AKH64268.1"/>
    </source>
</evidence>
<evidence type="ECO:0000313" key="2">
    <source>
        <dbReference type="Proteomes" id="UP000034866"/>
    </source>
</evidence>
<accession>A0A0F7LQM3</accession>
<evidence type="ECO:0008006" key="3">
    <source>
        <dbReference type="Google" id="ProtNLM"/>
    </source>
</evidence>
<name>A0A0F7LQM3_9GAMM</name>
<dbReference type="InterPro" id="IPR021927">
    <property type="entry name" value="DUF3540"/>
</dbReference>
<reference evidence="1 2" key="1">
    <citation type="journal article" date="2015" name="J. Biotechnol.">
        <title>Complete genome sequence of Photorhabdus temperata subsp. thracensis 39-8(T), an entomopathogenic bacterium for the improved commercial bioinsecticide.</title>
        <authorList>
            <person name="Kwak Y."/>
            <person name="Shin J.H."/>
        </authorList>
    </citation>
    <scope>NUCLEOTIDE SEQUENCE [LARGE SCALE GENOMIC DNA]</scope>
    <source>
        <strain evidence="1 2">DSM 15199</strain>
    </source>
</reference>
<dbReference type="AlphaFoldDB" id="A0A0F7LQM3"/>